<accession>A0A2Z4U896</accession>
<dbReference type="AlphaFoldDB" id="A0A2Z4U896"/>
<dbReference type="RefSeq" id="WP_111918247.1">
    <property type="nucleotide sequence ID" value="NZ_CP030280.1"/>
</dbReference>
<gene>
    <name evidence="2" type="ORF">DQQ01_02860</name>
</gene>
<organism evidence="2 3">
    <name type="scientific">Blautia argi</name>
    <dbReference type="NCBI Taxonomy" id="1912897"/>
    <lineage>
        <taxon>Bacteria</taxon>
        <taxon>Bacillati</taxon>
        <taxon>Bacillota</taxon>
        <taxon>Clostridia</taxon>
        <taxon>Lachnospirales</taxon>
        <taxon>Lachnospiraceae</taxon>
        <taxon>Blautia</taxon>
    </lineage>
</organism>
<dbReference type="OrthoDB" id="2046697at2"/>
<dbReference type="EMBL" id="CP030280">
    <property type="protein sequence ID" value="AWY97267.1"/>
    <property type="molecule type" value="Genomic_DNA"/>
</dbReference>
<sequence length="209" mass="24868">MALSNYEIMRNQMRSEFIKYDQTMMIQKYSLKNDSEYLYLDFVLRHYRINRKNGIAEWSDDCFRNYVEADYNESMTIYDVLCYGKNTSGLSGKYCSLNMLKGTVKSSTPGNNMFQRAADYFNGKVKELEAVCELMGERVDLKGDVAIKLYPFSFLPVILQYWEADDEFPANLKFMFDENILKYMHYETIFLYDRTSYKENTRYCKGLLW</sequence>
<evidence type="ECO:0000259" key="1">
    <source>
        <dbReference type="Pfam" id="PF12654"/>
    </source>
</evidence>
<dbReference type="InterPro" id="IPR024264">
    <property type="entry name" value="DUF3786"/>
</dbReference>
<evidence type="ECO:0000313" key="3">
    <source>
        <dbReference type="Proteomes" id="UP000250003"/>
    </source>
</evidence>
<dbReference type="Pfam" id="PF12654">
    <property type="entry name" value="DUF3786"/>
    <property type="match status" value="1"/>
</dbReference>
<dbReference type="KEGG" id="blau:DQQ01_02860"/>
<feature type="domain" description="DUF3786" evidence="1">
    <location>
        <begin position="28"/>
        <end position="190"/>
    </location>
</feature>
<dbReference type="Proteomes" id="UP000250003">
    <property type="component" value="Chromosome"/>
</dbReference>
<evidence type="ECO:0000313" key="2">
    <source>
        <dbReference type="EMBL" id="AWY97267.1"/>
    </source>
</evidence>
<keyword evidence="3" id="KW-1185">Reference proteome</keyword>
<protein>
    <recommendedName>
        <fullName evidence="1">DUF3786 domain-containing protein</fullName>
    </recommendedName>
</protein>
<proteinExistence type="predicted"/>
<name>A0A2Z4U896_9FIRM</name>
<reference evidence="3" key="1">
    <citation type="submission" date="2018-06" db="EMBL/GenBank/DDBJ databases">
        <title>Description of Blautia argi sp. nov., a new anaerobic isolated from dog feces.</title>
        <authorList>
            <person name="Chang Y.-H."/>
            <person name="Paek J."/>
            <person name="Shin Y."/>
        </authorList>
    </citation>
    <scope>NUCLEOTIDE SEQUENCE [LARGE SCALE GENOMIC DNA]</scope>
    <source>
        <strain evidence="3">KCTC 15426</strain>
    </source>
</reference>